<evidence type="ECO:0000256" key="3">
    <source>
        <dbReference type="ARBA" id="ARBA00022989"/>
    </source>
</evidence>
<dbReference type="KEGG" id="bbat:Bdt_2020"/>
<evidence type="ECO:0000256" key="2">
    <source>
        <dbReference type="ARBA" id="ARBA00022692"/>
    </source>
</evidence>
<feature type="domain" description="RDD" evidence="6">
    <location>
        <begin position="38"/>
        <end position="148"/>
    </location>
</feature>
<evidence type="ECO:0000256" key="1">
    <source>
        <dbReference type="ARBA" id="ARBA00004141"/>
    </source>
</evidence>
<dbReference type="STRING" id="1069642.Bdt_2020"/>
<dbReference type="Proteomes" id="UP000010074">
    <property type="component" value="Chromosome"/>
</dbReference>
<dbReference type="AlphaFoldDB" id="K7ZFP7"/>
<dbReference type="InterPro" id="IPR010432">
    <property type="entry name" value="RDD"/>
</dbReference>
<keyword evidence="2 5" id="KW-0812">Transmembrane</keyword>
<accession>K7ZFP7</accession>
<evidence type="ECO:0000256" key="5">
    <source>
        <dbReference type="SAM" id="Phobius"/>
    </source>
</evidence>
<organism evidence="7 8">
    <name type="scientific">Bdellovibrio bacteriovorus str. Tiberius</name>
    <dbReference type="NCBI Taxonomy" id="1069642"/>
    <lineage>
        <taxon>Bacteria</taxon>
        <taxon>Pseudomonadati</taxon>
        <taxon>Bdellovibrionota</taxon>
        <taxon>Bdellovibrionia</taxon>
        <taxon>Bdellovibrionales</taxon>
        <taxon>Pseudobdellovibrionaceae</taxon>
        <taxon>Bdellovibrio</taxon>
    </lineage>
</organism>
<keyword evidence="4 5" id="KW-0472">Membrane</keyword>
<dbReference type="EMBL" id="CP002930">
    <property type="protein sequence ID" value="AFY01707.1"/>
    <property type="molecule type" value="Genomic_DNA"/>
</dbReference>
<dbReference type="Pfam" id="PF06271">
    <property type="entry name" value="RDD"/>
    <property type="match status" value="1"/>
</dbReference>
<sequence>MNGLFRDRRDLSFEQGTGFHGGPSARRKGYKLALWSWLASFIDALILVAVSCVFMLMFSMIVKTPVGALMQHLFHSQNQLTFFAEVFVMFAWVYMITVRSVMGSTIGEWACDLRLGQPHERLQISYIFRVALRSSLILVTGIVTLPLLSLLAGKDLAGALSGLRLFSLK</sequence>
<dbReference type="HOGENOM" id="CLU_1431984_0_0_7"/>
<proteinExistence type="predicted"/>
<feature type="transmembrane region" description="Helical" evidence="5">
    <location>
        <begin position="34"/>
        <end position="60"/>
    </location>
</feature>
<dbReference type="PATRIC" id="fig|1069642.3.peg.1996"/>
<protein>
    <recommendedName>
        <fullName evidence="6">RDD domain-containing protein</fullName>
    </recommendedName>
</protein>
<reference evidence="7 8" key="1">
    <citation type="journal article" date="2012" name="BMC Genomics">
        <title>Genome analysis of a simultaneously predatory and prey-independent, novel Bdellovibrio bacteriovorus from the River Tiber, supports in silico predictions of both ancient and recent lateral gene transfer from diverse bacteria.</title>
        <authorList>
            <person name="Hobley L."/>
            <person name="Lerner T.R."/>
            <person name="Williams L.E."/>
            <person name="Lambert C."/>
            <person name="Till R."/>
            <person name="Milner D.S."/>
            <person name="Basford S.M."/>
            <person name="Capeness M.J."/>
            <person name="Fenton A.K."/>
            <person name="Atterbury R.J."/>
            <person name="Harris M.A."/>
            <person name="Sockett R.E."/>
        </authorList>
    </citation>
    <scope>NUCLEOTIDE SEQUENCE [LARGE SCALE GENOMIC DNA]</scope>
    <source>
        <strain evidence="7 8">Tiberius</strain>
    </source>
</reference>
<feature type="transmembrane region" description="Helical" evidence="5">
    <location>
        <begin position="80"/>
        <end position="98"/>
    </location>
</feature>
<gene>
    <name evidence="7" type="ORF">Bdt_2020</name>
</gene>
<evidence type="ECO:0000259" key="6">
    <source>
        <dbReference type="Pfam" id="PF06271"/>
    </source>
</evidence>
<evidence type="ECO:0000313" key="8">
    <source>
        <dbReference type="Proteomes" id="UP000010074"/>
    </source>
</evidence>
<keyword evidence="3 5" id="KW-1133">Transmembrane helix</keyword>
<name>K7ZFP7_BDEBC</name>
<evidence type="ECO:0000313" key="7">
    <source>
        <dbReference type="EMBL" id="AFY01707.1"/>
    </source>
</evidence>
<dbReference type="GO" id="GO:0016020">
    <property type="term" value="C:membrane"/>
    <property type="evidence" value="ECO:0007669"/>
    <property type="project" value="UniProtKB-SubCell"/>
</dbReference>
<comment type="subcellular location">
    <subcellularLocation>
        <location evidence="1">Membrane</location>
        <topology evidence="1">Multi-pass membrane protein</topology>
    </subcellularLocation>
</comment>
<feature type="transmembrane region" description="Helical" evidence="5">
    <location>
        <begin position="130"/>
        <end position="152"/>
    </location>
</feature>
<evidence type="ECO:0000256" key="4">
    <source>
        <dbReference type="ARBA" id="ARBA00023136"/>
    </source>
</evidence>